<protein>
    <recommendedName>
        <fullName evidence="3">DUF4254 domain-containing protein</fullName>
    </recommendedName>
</protein>
<evidence type="ECO:0008006" key="3">
    <source>
        <dbReference type="Google" id="ProtNLM"/>
    </source>
</evidence>
<comment type="caution">
    <text evidence="1">The sequence shown here is derived from an EMBL/GenBank/DDBJ whole genome shotgun (WGS) entry which is preliminary data.</text>
</comment>
<evidence type="ECO:0000313" key="2">
    <source>
        <dbReference type="Proteomes" id="UP001501867"/>
    </source>
</evidence>
<reference evidence="2" key="1">
    <citation type="journal article" date="2019" name="Int. J. Syst. Evol. Microbiol.">
        <title>The Global Catalogue of Microorganisms (GCM) 10K type strain sequencing project: providing services to taxonomists for standard genome sequencing and annotation.</title>
        <authorList>
            <consortium name="The Broad Institute Genomics Platform"/>
            <consortium name="The Broad Institute Genome Sequencing Center for Infectious Disease"/>
            <person name="Wu L."/>
            <person name="Ma J."/>
        </authorList>
    </citation>
    <scope>NUCLEOTIDE SEQUENCE [LARGE SCALE GENOMIC DNA]</scope>
    <source>
        <strain evidence="2">JCM 4505</strain>
    </source>
</reference>
<gene>
    <name evidence="1" type="ORF">GCM10010302_50050</name>
</gene>
<dbReference type="InterPro" id="IPR025350">
    <property type="entry name" value="DUF4254"/>
</dbReference>
<proteinExistence type="predicted"/>
<dbReference type="EMBL" id="BAAABV010000023">
    <property type="protein sequence ID" value="GAA0305386.1"/>
    <property type="molecule type" value="Genomic_DNA"/>
</dbReference>
<accession>A0ABP3F8A0</accession>
<sequence>MRFVTDSLHEHGTTGAGALRLRALLSSALAEAGRHAPGEAGRILGELLNAAEALLRQNREQWRLEDVSHDPATGTAQLARTKRMIDRSNAIRTAQINRIDQLAHQLQPDRAPSGDSPSLHLSETVGELTDRICILLLKQEYAADREARDFASRKSRHLARSLELTVTAMVRGRAALPPRGIMKFYGPAEERPA</sequence>
<name>A0ABP3F8A0_9ACTN</name>
<organism evidence="1 2">
    <name type="scientific">Streptomyces polychromogenes</name>
    <dbReference type="NCBI Taxonomy" id="67342"/>
    <lineage>
        <taxon>Bacteria</taxon>
        <taxon>Bacillati</taxon>
        <taxon>Actinomycetota</taxon>
        <taxon>Actinomycetes</taxon>
        <taxon>Kitasatosporales</taxon>
        <taxon>Streptomycetaceae</taxon>
        <taxon>Streptomyces</taxon>
    </lineage>
</organism>
<dbReference type="Proteomes" id="UP001501867">
    <property type="component" value="Unassembled WGS sequence"/>
</dbReference>
<keyword evidence="2" id="KW-1185">Reference proteome</keyword>
<dbReference type="Pfam" id="PF14063">
    <property type="entry name" value="DUF4254"/>
    <property type="match status" value="1"/>
</dbReference>
<evidence type="ECO:0000313" key="1">
    <source>
        <dbReference type="EMBL" id="GAA0305386.1"/>
    </source>
</evidence>